<dbReference type="AlphaFoldDB" id="A0A842HUS6"/>
<proteinExistence type="predicted"/>
<name>A0A842HUS6_9SPHN</name>
<protein>
    <submittedName>
        <fullName evidence="2">Nuclear transport factor 2 family protein</fullName>
    </submittedName>
</protein>
<dbReference type="RefSeq" id="WP_185801064.1">
    <property type="nucleotide sequence ID" value="NZ_JACJVJ010000002.1"/>
</dbReference>
<dbReference type="EMBL" id="JACJVJ010000002">
    <property type="protein sequence ID" value="MBC2777748.1"/>
    <property type="molecule type" value="Genomic_DNA"/>
</dbReference>
<keyword evidence="3" id="KW-1185">Reference proteome</keyword>
<evidence type="ECO:0000259" key="1">
    <source>
        <dbReference type="Pfam" id="PF12680"/>
    </source>
</evidence>
<comment type="caution">
    <text evidence="2">The sequence shown here is derived from an EMBL/GenBank/DDBJ whole genome shotgun (WGS) entry which is preliminary data.</text>
</comment>
<feature type="domain" description="SnoaL-like" evidence="1">
    <location>
        <begin position="11"/>
        <end position="117"/>
    </location>
</feature>
<dbReference type="SUPFAM" id="SSF54427">
    <property type="entry name" value="NTF2-like"/>
    <property type="match status" value="1"/>
</dbReference>
<sequence length="134" mass="14598">MGVAENKAVLQQAFAETARGNGRPFVDMMADDVRWSIIGSTAWSRVYEGKADVLANLLGPLATNFNGPNTVTAERFIGEGDLVAVEGRNHSVTHDGMAYANRYCWVFTFRGGKVAEIVEYCDTDLINRALTPPA</sequence>
<dbReference type="PANTHER" id="PTHR41252">
    <property type="entry name" value="BLR2505 PROTEIN"/>
    <property type="match status" value="1"/>
</dbReference>
<evidence type="ECO:0000313" key="2">
    <source>
        <dbReference type="EMBL" id="MBC2777748.1"/>
    </source>
</evidence>
<reference evidence="2 3" key="1">
    <citation type="submission" date="2020-08" db="EMBL/GenBank/DDBJ databases">
        <title>Draft genome sequence of Parasphingopyxis sp. GrpM-11.</title>
        <authorList>
            <person name="Oh J."/>
            <person name="Roh D.-H."/>
        </authorList>
    </citation>
    <scope>NUCLEOTIDE SEQUENCE [LARGE SCALE GENOMIC DNA]</scope>
    <source>
        <strain evidence="2 3">GrpM-11</strain>
    </source>
</reference>
<dbReference type="InterPro" id="IPR032710">
    <property type="entry name" value="NTF2-like_dom_sf"/>
</dbReference>
<organism evidence="2 3">
    <name type="scientific">Parasphingopyxis marina</name>
    <dbReference type="NCBI Taxonomy" id="2761622"/>
    <lineage>
        <taxon>Bacteria</taxon>
        <taxon>Pseudomonadati</taxon>
        <taxon>Pseudomonadota</taxon>
        <taxon>Alphaproteobacteria</taxon>
        <taxon>Sphingomonadales</taxon>
        <taxon>Sphingomonadaceae</taxon>
        <taxon>Parasphingopyxis</taxon>
    </lineage>
</organism>
<gene>
    <name evidence="2" type="ORF">H6P80_08950</name>
</gene>
<dbReference type="Gene3D" id="3.10.450.50">
    <property type="match status" value="1"/>
</dbReference>
<dbReference type="PANTHER" id="PTHR41252:SF1">
    <property type="entry name" value="BLR2505 PROTEIN"/>
    <property type="match status" value="1"/>
</dbReference>
<dbReference type="InterPro" id="IPR037401">
    <property type="entry name" value="SnoaL-like"/>
</dbReference>
<dbReference type="Proteomes" id="UP000564378">
    <property type="component" value="Unassembled WGS sequence"/>
</dbReference>
<evidence type="ECO:0000313" key="3">
    <source>
        <dbReference type="Proteomes" id="UP000564378"/>
    </source>
</evidence>
<dbReference type="Pfam" id="PF12680">
    <property type="entry name" value="SnoaL_2"/>
    <property type="match status" value="1"/>
</dbReference>
<accession>A0A842HUS6</accession>